<proteinExistence type="predicted"/>
<dbReference type="PANTHER" id="PTHR11439">
    <property type="entry name" value="GAG-POL-RELATED RETROTRANSPOSON"/>
    <property type="match status" value="1"/>
</dbReference>
<protein>
    <recommendedName>
        <fullName evidence="1">Reverse transcriptase Ty1/copia-type domain-containing protein</fullName>
    </recommendedName>
</protein>
<feature type="domain" description="Reverse transcriptase Ty1/copia-type" evidence="1">
    <location>
        <begin position="176"/>
        <end position="259"/>
    </location>
</feature>
<dbReference type="PANTHER" id="PTHR11439:SF467">
    <property type="entry name" value="INTEGRASE CATALYTIC DOMAIN-CONTAINING PROTEIN"/>
    <property type="match status" value="1"/>
</dbReference>
<evidence type="ECO:0000313" key="2">
    <source>
        <dbReference type="EMBL" id="SPC92840.1"/>
    </source>
</evidence>
<evidence type="ECO:0000259" key="1">
    <source>
        <dbReference type="Pfam" id="PF07727"/>
    </source>
</evidence>
<dbReference type="SUPFAM" id="SSF56672">
    <property type="entry name" value="DNA/RNA polymerases"/>
    <property type="match status" value="1"/>
</dbReference>
<dbReference type="Pfam" id="PF14223">
    <property type="entry name" value="Retrotran_gag_2"/>
    <property type="match status" value="1"/>
</dbReference>
<dbReference type="InterPro" id="IPR043502">
    <property type="entry name" value="DNA/RNA_pol_sf"/>
</dbReference>
<name>A0A2N9G0E7_FAGSY</name>
<gene>
    <name evidence="2" type="ORF">FSB_LOCUS20722</name>
</gene>
<dbReference type="Pfam" id="PF07727">
    <property type="entry name" value="RVT_2"/>
    <property type="match status" value="1"/>
</dbReference>
<reference evidence="2" key="1">
    <citation type="submission" date="2018-02" db="EMBL/GenBank/DDBJ databases">
        <authorList>
            <person name="Cohen D.B."/>
            <person name="Kent A.D."/>
        </authorList>
    </citation>
    <scope>NUCLEOTIDE SEQUENCE</scope>
</reference>
<sequence length="521" mass="59669">MLNGTNFSDWKEQVEFHLGVLDLDIALHEFEKSLVPIDTSKCFKTADKSLAGTLMAKLTTMKFDGMRGIQEHVLEMTNLAAQLKTLGMNVDEFFLVQFILNSLPPQYGPFQINYNTMKDKWNLNQLANMLNQEEARLKQLEQHSVHLEFLSIQTINPNENFMLMGNRVRASIEAIVWDLIELPEGYKKVGCKWVYKTKHDSKGNIERFKARLVAKGFTQKGGFDYKETFSPVSKKDSLRIIMALVAHYDLELYQMDVSGSKFIFLILYVDDILLASSDLGILHETKKFLSKNFEMKDMDDITYVIGIEIFRDRSRGILGLSQKVYIERVLETFKMENCSTSVAPIRKGDKFNLMQCPQNELERKQMEGIPYASAVGSLMYAQTCTRPDISFAVDMLGRYQHNPGIDHWKAAKKVMRYLQGTKDFMLTFRRSDSLEVIGYSDSDFAGCIDSRKSTFGYLFMLVGGAISWKSAKQTIIASSTMEAEFVACFEATVHGLWLRNFISRLGIVDYVSKPLRIYCYI</sequence>
<organism evidence="2">
    <name type="scientific">Fagus sylvatica</name>
    <name type="common">Beechnut</name>
    <dbReference type="NCBI Taxonomy" id="28930"/>
    <lineage>
        <taxon>Eukaryota</taxon>
        <taxon>Viridiplantae</taxon>
        <taxon>Streptophyta</taxon>
        <taxon>Embryophyta</taxon>
        <taxon>Tracheophyta</taxon>
        <taxon>Spermatophyta</taxon>
        <taxon>Magnoliopsida</taxon>
        <taxon>eudicotyledons</taxon>
        <taxon>Gunneridae</taxon>
        <taxon>Pentapetalae</taxon>
        <taxon>rosids</taxon>
        <taxon>fabids</taxon>
        <taxon>Fagales</taxon>
        <taxon>Fagaceae</taxon>
        <taxon>Fagus</taxon>
    </lineage>
</organism>
<dbReference type="CDD" id="cd09272">
    <property type="entry name" value="RNase_HI_RT_Ty1"/>
    <property type="match status" value="1"/>
</dbReference>
<accession>A0A2N9G0E7</accession>
<dbReference type="EMBL" id="OIVN01001336">
    <property type="protein sequence ID" value="SPC92840.1"/>
    <property type="molecule type" value="Genomic_DNA"/>
</dbReference>
<dbReference type="InterPro" id="IPR013103">
    <property type="entry name" value="RVT_2"/>
</dbReference>
<dbReference type="AlphaFoldDB" id="A0A2N9G0E7"/>